<protein>
    <recommendedName>
        <fullName evidence="4">TonB C-terminal domain-containing protein</fullName>
    </recommendedName>
</protein>
<name>A0A4S3KN33_9GAMM</name>
<accession>A0A4S3KN33</accession>
<dbReference type="InterPro" id="IPR011990">
    <property type="entry name" value="TPR-like_helical_dom_sf"/>
</dbReference>
<evidence type="ECO:0000256" key="1">
    <source>
        <dbReference type="SAM" id="SignalP"/>
    </source>
</evidence>
<evidence type="ECO:0000313" key="3">
    <source>
        <dbReference type="Proteomes" id="UP000307749"/>
    </source>
</evidence>
<dbReference type="STRING" id="993689.GCA_002077135_00710"/>
<dbReference type="Proteomes" id="UP000307749">
    <property type="component" value="Unassembled WGS sequence"/>
</dbReference>
<dbReference type="Gene3D" id="1.25.40.10">
    <property type="entry name" value="Tetratricopeptide repeat domain"/>
    <property type="match status" value="1"/>
</dbReference>
<sequence length="306" mass="33015">MTVLVLAGLFGAQGAVVALAASPADPVATSLLALQARSPQRPGGAAVATVLDTHAPMPTREAALQQVRMAAEQGDAFAQLLLGALYFQGPQGAHALLPRDPALADVYLSNAATHGNVFAMAAMAELELQQHHVLQANVWAQLYVHYGVRPDDLKRATYAAILMHRSWPRLPKAEEQTAVDDINAFIRAHQASIRAGQRQSRSAKIARRLDDPVCRLVSLHPDAHHAALVSGYDGVQPGIALYWIGVDARGRAHAVEPILSLPDWRVQRRMRDYAASWRATPAPRCGKPLRYALLPVAFNRGMPGTA</sequence>
<organism evidence="2 3">
    <name type="scientific">Metallibacterium scheffleri</name>
    <dbReference type="NCBI Taxonomy" id="993689"/>
    <lineage>
        <taxon>Bacteria</taxon>
        <taxon>Pseudomonadati</taxon>
        <taxon>Pseudomonadota</taxon>
        <taxon>Gammaproteobacteria</taxon>
        <taxon>Lysobacterales</taxon>
        <taxon>Rhodanobacteraceae</taxon>
        <taxon>Metallibacterium</taxon>
    </lineage>
</organism>
<dbReference type="EMBL" id="MWQO01000032">
    <property type="protein sequence ID" value="THD10249.1"/>
    <property type="molecule type" value="Genomic_DNA"/>
</dbReference>
<keyword evidence="3" id="KW-1185">Reference proteome</keyword>
<gene>
    <name evidence="2" type="ORF">B1806_09275</name>
</gene>
<feature type="signal peptide" evidence="1">
    <location>
        <begin position="1"/>
        <end position="20"/>
    </location>
</feature>
<reference evidence="2 3" key="1">
    <citation type="submission" date="2017-02" db="EMBL/GenBank/DDBJ databases">
        <title>Whole genome sequencing of Metallibacterium scheffleri DSM 24874 (T).</title>
        <authorList>
            <person name="Kumar S."/>
            <person name="Patil P."/>
            <person name="Patil P.B."/>
        </authorList>
    </citation>
    <scope>NUCLEOTIDE SEQUENCE [LARGE SCALE GENOMIC DNA]</scope>
    <source>
        <strain evidence="2 3">DSM 24874</strain>
    </source>
</reference>
<dbReference type="SUPFAM" id="SSF81901">
    <property type="entry name" value="HCP-like"/>
    <property type="match status" value="1"/>
</dbReference>
<keyword evidence="1" id="KW-0732">Signal</keyword>
<dbReference type="AlphaFoldDB" id="A0A4S3KN33"/>
<comment type="caution">
    <text evidence="2">The sequence shown here is derived from an EMBL/GenBank/DDBJ whole genome shotgun (WGS) entry which is preliminary data.</text>
</comment>
<feature type="chain" id="PRO_5020301080" description="TonB C-terminal domain-containing protein" evidence="1">
    <location>
        <begin position="21"/>
        <end position="306"/>
    </location>
</feature>
<evidence type="ECO:0000313" key="2">
    <source>
        <dbReference type="EMBL" id="THD10249.1"/>
    </source>
</evidence>
<evidence type="ECO:0008006" key="4">
    <source>
        <dbReference type="Google" id="ProtNLM"/>
    </source>
</evidence>
<proteinExistence type="predicted"/>